<proteinExistence type="predicted"/>
<name>A0A1M5L8D4_9BRAD</name>
<accession>A0A1M5L8D4</accession>
<organism evidence="2 3">
    <name type="scientific">Bradyrhizobium erythrophlei</name>
    <dbReference type="NCBI Taxonomy" id="1437360"/>
    <lineage>
        <taxon>Bacteria</taxon>
        <taxon>Pseudomonadati</taxon>
        <taxon>Pseudomonadota</taxon>
        <taxon>Alphaproteobacteria</taxon>
        <taxon>Hyphomicrobiales</taxon>
        <taxon>Nitrobacteraceae</taxon>
        <taxon>Bradyrhizobium</taxon>
    </lineage>
</organism>
<gene>
    <name evidence="2" type="ORF">SAMN05444169_3312</name>
</gene>
<feature type="compositionally biased region" description="Gly residues" evidence="1">
    <location>
        <begin position="302"/>
        <end position="313"/>
    </location>
</feature>
<dbReference type="AlphaFoldDB" id="A0A1M5L8D4"/>
<feature type="compositionally biased region" description="Low complexity" evidence="1">
    <location>
        <begin position="280"/>
        <end position="299"/>
    </location>
</feature>
<dbReference type="RefSeq" id="WP_079566879.1">
    <property type="nucleotide sequence ID" value="NZ_LT670818.1"/>
</dbReference>
<sequence length="492" mass="51494">MPFMTSGRTLRKDPNGEQMMVRFSPGFEVTILQESEGWVQVQRGAVIGWVTKDVVGDTSPLAADTSVDNAAFFRQCWLEGLSTAVFPHYLAGMAKLRSDIKNDTQNNQIGPFRLLQSEWDAGRKDPTLSLIDFGAADVQDWGFQLAMFAAMAAQDFEAIKTALGRSPSAHELCLAQLIGPTAAAIALANPSASIAADLGPPLQAAALPWGGLTGAQVIDRYSKYLGNPGPPPASANGTAALNSIATDLQTALDSVKDDIIAAGNDVLGVTPGSADLVQSATTPGPAQPAPAGRLPKTPSGPGPAGKPGAGGHLGQLIARGEGDYGTFNRGNAGDSARKKIDFSKMTIQQIMTLQALPSGNPNRLFAVGKYQVIPVTMRGAVAVLGINTSDTFDPAMQENVFRNYLIAAKRPSVKRYIIGQSNNLLGAQFALALEFASVADPNTGKSHYGGSGGNRASITSAETAAALNDERVQYQENLVEGMPADGAWNALS</sequence>
<dbReference type="Proteomes" id="UP000190675">
    <property type="component" value="Chromosome I"/>
</dbReference>
<evidence type="ECO:0000313" key="3">
    <source>
        <dbReference type="Proteomes" id="UP000190675"/>
    </source>
</evidence>
<evidence type="ECO:0000313" key="2">
    <source>
        <dbReference type="EMBL" id="SHG61009.1"/>
    </source>
</evidence>
<feature type="region of interest" description="Disordered" evidence="1">
    <location>
        <begin position="273"/>
        <end position="315"/>
    </location>
</feature>
<dbReference type="Gene3D" id="1.10.530.10">
    <property type="match status" value="2"/>
</dbReference>
<evidence type="ECO:0000256" key="1">
    <source>
        <dbReference type="SAM" id="MobiDB-lite"/>
    </source>
</evidence>
<dbReference type="OrthoDB" id="8005199at2"/>
<dbReference type="EMBL" id="LT670818">
    <property type="protein sequence ID" value="SHG61009.1"/>
    <property type="molecule type" value="Genomic_DNA"/>
</dbReference>
<protein>
    <submittedName>
        <fullName evidence="2">Uncharacterized protein</fullName>
    </submittedName>
</protein>
<reference evidence="2 3" key="1">
    <citation type="submission" date="2016-11" db="EMBL/GenBank/DDBJ databases">
        <authorList>
            <person name="Jaros S."/>
            <person name="Januszkiewicz K."/>
            <person name="Wedrychowicz H."/>
        </authorList>
    </citation>
    <scope>NUCLEOTIDE SEQUENCE [LARGE SCALE GENOMIC DNA]</scope>
    <source>
        <strain evidence="2 3">GAS242</strain>
    </source>
</reference>